<dbReference type="Pfam" id="PF10469">
    <property type="entry name" value="AKAP7_NLS"/>
    <property type="match status" value="1"/>
</dbReference>
<keyword evidence="3" id="KW-0808">Transferase</keyword>
<dbReference type="EMBL" id="LSMT01000005">
    <property type="protein sequence ID" value="PFX34267.1"/>
    <property type="molecule type" value="Genomic_DNA"/>
</dbReference>
<dbReference type="InterPro" id="IPR052641">
    <property type="entry name" value="AKAP7_isoform_gamma"/>
</dbReference>
<organism evidence="3 4">
    <name type="scientific">Stylophora pistillata</name>
    <name type="common">Smooth cauliflower coral</name>
    <dbReference type="NCBI Taxonomy" id="50429"/>
    <lineage>
        <taxon>Eukaryota</taxon>
        <taxon>Metazoa</taxon>
        <taxon>Cnidaria</taxon>
        <taxon>Anthozoa</taxon>
        <taxon>Hexacorallia</taxon>
        <taxon>Scleractinia</taxon>
        <taxon>Astrocoeniina</taxon>
        <taxon>Pocilloporidae</taxon>
        <taxon>Stylophora</taxon>
    </lineage>
</organism>
<dbReference type="AlphaFoldDB" id="A0A2B4T0R9"/>
<feature type="region of interest" description="Disordered" evidence="1">
    <location>
        <begin position="253"/>
        <end position="273"/>
    </location>
</feature>
<gene>
    <name evidence="3" type="primary">Akap7</name>
    <name evidence="3" type="ORF">AWC38_SpisGene878</name>
</gene>
<dbReference type="PANTHER" id="PTHR15934">
    <property type="entry name" value="RNA 2',3'-CYCLIC PHOSPHODIESTERASE"/>
    <property type="match status" value="1"/>
</dbReference>
<dbReference type="Proteomes" id="UP000225706">
    <property type="component" value="Unassembled WGS sequence"/>
</dbReference>
<feature type="domain" description="A-kinase anchor protein 7-like phosphoesterase" evidence="2">
    <location>
        <begin position="300"/>
        <end position="497"/>
    </location>
</feature>
<dbReference type="SUPFAM" id="SSF55144">
    <property type="entry name" value="LigT-like"/>
    <property type="match status" value="1"/>
</dbReference>
<protein>
    <submittedName>
        <fullName evidence="3">A-kinase anchor protein 7 isoform gamma</fullName>
    </submittedName>
</protein>
<comment type="caution">
    <text evidence="3">The sequence shown here is derived from an EMBL/GenBank/DDBJ whole genome shotgun (WGS) entry which is preliminary data.</text>
</comment>
<dbReference type="Gene3D" id="3.90.1140.10">
    <property type="entry name" value="Cyclic phosphodiesterase"/>
    <property type="match status" value="1"/>
</dbReference>
<keyword evidence="3" id="KW-0418">Kinase</keyword>
<name>A0A2B4T0R9_STYPI</name>
<dbReference type="GO" id="GO:0005829">
    <property type="term" value="C:cytosol"/>
    <property type="evidence" value="ECO:0007669"/>
    <property type="project" value="TreeGrafter"/>
</dbReference>
<evidence type="ECO:0000313" key="3">
    <source>
        <dbReference type="EMBL" id="PFX34267.1"/>
    </source>
</evidence>
<evidence type="ECO:0000259" key="2">
    <source>
        <dbReference type="Pfam" id="PF10469"/>
    </source>
</evidence>
<sequence length="506" mass="57415">MESKRRWNFFLFFFSIGKLADIRRLDSRLVPTIHLCRPLKNISSAIHATENFAGRESSSRPFSHPKKKNVILRTILGHFLSIGHEPNTFPEIYKVETERVGGSWKMKEDSDSIEEIRNVEQMIRGDQMTDVNKSSYSANQSGGITHQEQDVENHQRHGENMNTLEQFGGFLESPSRQETHSFICPGGNDVEYTNSSTMNAERSESSQSLTNKKETDESPDIKPLVLDTPFDPKPESALDNAEWTIVNRAKYEQRMGDKRKEKPQLNASLEDGKSDAAGTCVNGDNGLFSPRNKRPKRIQPNFFLAVRIHNPQIHTGIKVIQDSIATHNKKLKPAFVSLATLHVTLMVMHLEDAKEIEKAGRILHQCKTSLEPILAKSAMMLRFSGLGHFRQQVLYAKLEEEGRDFLKSVAEILREIFTKEGIPSTDSREYNPHMTVMKLTGHNPQLRRNGVKKIPEESYSSWVDLNFGEEQVTALHLCAMGEKDRDGFYKCMATVTFGDSDKTSFS</sequence>
<dbReference type="InterPro" id="IPR009097">
    <property type="entry name" value="Cyclic_Pdiesterase"/>
</dbReference>
<dbReference type="STRING" id="50429.A0A2B4T0R9"/>
<dbReference type="OrthoDB" id="277832at2759"/>
<dbReference type="InterPro" id="IPR019510">
    <property type="entry name" value="AKAP7-like_phosphoesterase"/>
</dbReference>
<dbReference type="GO" id="GO:0034237">
    <property type="term" value="F:protein kinase A regulatory subunit binding"/>
    <property type="evidence" value="ECO:0007669"/>
    <property type="project" value="TreeGrafter"/>
</dbReference>
<feature type="region of interest" description="Disordered" evidence="1">
    <location>
        <begin position="176"/>
        <end position="236"/>
    </location>
</feature>
<dbReference type="PANTHER" id="PTHR15934:SF2">
    <property type="entry name" value="A-KINASE ANCHOR PROTEIN 7-LIKE PHOSPHOESTERASE DOMAIN-CONTAINING PROTEIN"/>
    <property type="match status" value="1"/>
</dbReference>
<dbReference type="GO" id="GO:0010738">
    <property type="term" value="P:regulation of protein kinase A signaling"/>
    <property type="evidence" value="ECO:0007669"/>
    <property type="project" value="TreeGrafter"/>
</dbReference>
<accession>A0A2B4T0R9</accession>
<dbReference type="GO" id="GO:0016301">
    <property type="term" value="F:kinase activity"/>
    <property type="evidence" value="ECO:0007669"/>
    <property type="project" value="UniProtKB-KW"/>
</dbReference>
<reference evidence="4" key="1">
    <citation type="journal article" date="2017" name="bioRxiv">
        <title>Comparative analysis of the genomes of Stylophora pistillata and Acropora digitifera provides evidence for extensive differences between species of corals.</title>
        <authorList>
            <person name="Voolstra C.R."/>
            <person name="Li Y."/>
            <person name="Liew Y.J."/>
            <person name="Baumgarten S."/>
            <person name="Zoccola D."/>
            <person name="Flot J.-F."/>
            <person name="Tambutte S."/>
            <person name="Allemand D."/>
            <person name="Aranda M."/>
        </authorList>
    </citation>
    <scope>NUCLEOTIDE SEQUENCE [LARGE SCALE GENOMIC DNA]</scope>
</reference>
<feature type="compositionally biased region" description="Basic and acidic residues" evidence="1">
    <location>
        <begin position="253"/>
        <end position="263"/>
    </location>
</feature>
<feature type="compositionally biased region" description="Basic and acidic residues" evidence="1">
    <location>
        <begin position="211"/>
        <end position="220"/>
    </location>
</feature>
<proteinExistence type="predicted"/>
<feature type="compositionally biased region" description="Polar residues" evidence="1">
    <location>
        <begin position="191"/>
        <end position="210"/>
    </location>
</feature>
<keyword evidence="4" id="KW-1185">Reference proteome</keyword>
<evidence type="ECO:0000256" key="1">
    <source>
        <dbReference type="SAM" id="MobiDB-lite"/>
    </source>
</evidence>
<evidence type="ECO:0000313" key="4">
    <source>
        <dbReference type="Proteomes" id="UP000225706"/>
    </source>
</evidence>